<dbReference type="InterPro" id="IPR013022">
    <property type="entry name" value="Xyl_isomerase-like_TIM-brl"/>
</dbReference>
<comment type="caution">
    <text evidence="2">The sequence shown here is derived from an EMBL/GenBank/DDBJ whole genome shotgun (WGS) entry which is preliminary data.</text>
</comment>
<accession>A0A7Y0EMN2</accession>
<dbReference type="InterPro" id="IPR050312">
    <property type="entry name" value="IolE/XylAMocC-like"/>
</dbReference>
<evidence type="ECO:0000313" key="2">
    <source>
        <dbReference type="EMBL" id="NMM93085.1"/>
    </source>
</evidence>
<dbReference type="Pfam" id="PF01261">
    <property type="entry name" value="AP_endonuc_2"/>
    <property type="match status" value="1"/>
</dbReference>
<name>A0A7Y0EMN2_9BIFI</name>
<reference evidence="2 3" key="1">
    <citation type="submission" date="2020-02" db="EMBL/GenBank/DDBJ databases">
        <title>Characterization of phylogenetic diversity of novel bifidobacterial species isolated in Czech ZOOs.</title>
        <authorList>
            <person name="Lugli G.A."/>
            <person name="Vera N.B."/>
            <person name="Ventura M."/>
        </authorList>
    </citation>
    <scope>NUCLEOTIDE SEQUENCE [LARGE SCALE GENOMIC DNA]</scope>
    <source>
        <strain evidence="2 3">DSM 109957</strain>
    </source>
</reference>
<dbReference type="Proteomes" id="UP000532194">
    <property type="component" value="Unassembled WGS sequence"/>
</dbReference>
<gene>
    <name evidence="2" type="ORF">G1C95_0270</name>
</gene>
<sequence length="306" mass="32996">MRTIYGGNHEQKGESMTINFGARGHDVTSGRTPELLAQGLADYGAHNVQLALAKSFPDMPSGARDINPGMGSYIRRALSAKDVDIAVMGCYFNMTHPDENVREAGLCKFEAYLANARFFGAPVVASETGSIDAVPGGFTERNFTEAMYGKALASIRRLVAFGERVGTIVGIEPGANHPIYDIATTERLIADVDSPFLGIVFDATAYTSPNGLTVNDGDQVDVTRKAFERFGDRIVAVHIDDFTLAPSDEYACGTSIRRCNVDEGQMDVQSILRIVAAKRPLAPVILEHTVDEAIGRTVERYGSLAA</sequence>
<dbReference type="GO" id="GO:0004519">
    <property type="term" value="F:endonuclease activity"/>
    <property type="evidence" value="ECO:0007669"/>
    <property type="project" value="UniProtKB-KW"/>
</dbReference>
<organism evidence="2 3">
    <name type="scientific">Bifidobacterium oedipodis</name>
    <dbReference type="NCBI Taxonomy" id="2675322"/>
    <lineage>
        <taxon>Bacteria</taxon>
        <taxon>Bacillati</taxon>
        <taxon>Actinomycetota</taxon>
        <taxon>Actinomycetes</taxon>
        <taxon>Bifidobacteriales</taxon>
        <taxon>Bifidobacteriaceae</taxon>
        <taxon>Bifidobacterium</taxon>
    </lineage>
</organism>
<dbReference type="SUPFAM" id="SSF51658">
    <property type="entry name" value="Xylose isomerase-like"/>
    <property type="match status" value="1"/>
</dbReference>
<proteinExistence type="predicted"/>
<evidence type="ECO:0000313" key="3">
    <source>
        <dbReference type="Proteomes" id="UP000532194"/>
    </source>
</evidence>
<dbReference type="PANTHER" id="PTHR12110">
    <property type="entry name" value="HYDROXYPYRUVATE ISOMERASE"/>
    <property type="match status" value="1"/>
</dbReference>
<protein>
    <submittedName>
        <fullName evidence="2">AP endonuclease, family 2</fullName>
    </submittedName>
</protein>
<keyword evidence="2" id="KW-0540">Nuclease</keyword>
<dbReference type="AlphaFoldDB" id="A0A7Y0EMN2"/>
<dbReference type="InterPro" id="IPR036237">
    <property type="entry name" value="Xyl_isomerase-like_sf"/>
</dbReference>
<dbReference type="Gene3D" id="3.20.20.150">
    <property type="entry name" value="Divalent-metal-dependent TIM barrel enzymes"/>
    <property type="match status" value="1"/>
</dbReference>
<dbReference type="PANTHER" id="PTHR12110:SF21">
    <property type="entry name" value="XYLOSE ISOMERASE-LIKE TIM BARREL DOMAIN-CONTAINING PROTEIN"/>
    <property type="match status" value="1"/>
</dbReference>
<keyword evidence="2" id="KW-0378">Hydrolase</keyword>
<keyword evidence="2" id="KW-0255">Endonuclease</keyword>
<keyword evidence="3" id="KW-1185">Reference proteome</keyword>
<dbReference type="EMBL" id="JAAIII010000001">
    <property type="protein sequence ID" value="NMM93085.1"/>
    <property type="molecule type" value="Genomic_DNA"/>
</dbReference>
<evidence type="ECO:0000259" key="1">
    <source>
        <dbReference type="Pfam" id="PF01261"/>
    </source>
</evidence>
<feature type="domain" description="Xylose isomerase-like TIM barrel" evidence="1">
    <location>
        <begin position="40"/>
        <end position="289"/>
    </location>
</feature>